<dbReference type="Proteomes" id="UP000000787">
    <property type="component" value="Chromosome"/>
</dbReference>
<dbReference type="BioCyc" id="HAUR316274:GHYA-1419-MONOMER"/>
<dbReference type="AlphaFoldDB" id="A9B2J8"/>
<evidence type="ECO:0000313" key="1">
    <source>
        <dbReference type="EMBL" id="ABX04043.1"/>
    </source>
</evidence>
<accession>A9B2J8</accession>
<reference evidence="1 2" key="1">
    <citation type="journal article" date="2011" name="Stand. Genomic Sci.">
        <title>Complete genome sequence of the filamentous gliding predatory bacterium Herpetosiphon aurantiacus type strain (114-95(T)).</title>
        <authorList>
            <person name="Kiss H."/>
            <person name="Nett M."/>
            <person name="Domin N."/>
            <person name="Martin K."/>
            <person name="Maresca J.A."/>
            <person name="Copeland A."/>
            <person name="Lapidus A."/>
            <person name="Lucas S."/>
            <person name="Berry K.W."/>
            <person name="Glavina Del Rio T."/>
            <person name="Dalin E."/>
            <person name="Tice H."/>
            <person name="Pitluck S."/>
            <person name="Richardson P."/>
            <person name="Bruce D."/>
            <person name="Goodwin L."/>
            <person name="Han C."/>
            <person name="Detter J.C."/>
            <person name="Schmutz J."/>
            <person name="Brettin T."/>
            <person name="Land M."/>
            <person name="Hauser L."/>
            <person name="Kyrpides N.C."/>
            <person name="Ivanova N."/>
            <person name="Goker M."/>
            <person name="Woyke T."/>
            <person name="Klenk H.P."/>
            <person name="Bryant D.A."/>
        </authorList>
    </citation>
    <scope>NUCLEOTIDE SEQUENCE [LARGE SCALE GENOMIC DNA]</scope>
    <source>
        <strain evidence="2">ATCC 23779 / DSM 785 / 114-95</strain>
    </source>
</reference>
<dbReference type="EMBL" id="CP000875">
    <property type="protein sequence ID" value="ABX04043.1"/>
    <property type="molecule type" value="Genomic_DNA"/>
</dbReference>
<evidence type="ECO:0000313" key="2">
    <source>
        <dbReference type="Proteomes" id="UP000000787"/>
    </source>
</evidence>
<protein>
    <submittedName>
        <fullName evidence="1">Uncharacterized protein</fullName>
    </submittedName>
</protein>
<gene>
    <name evidence="1" type="ordered locus">Haur_1398</name>
</gene>
<dbReference type="InParanoid" id="A9B2J8"/>
<sequence length="128" mass="14787">MVFFTMRQLSNKIKQHSEVEGSLRALSIKSGVSYTGLKNLRDNPDVTPDLETLVKFAKTFKLPFWRIIEMAGFDLEFSETSTIQAQRLISVMDAMPEYQSVVEHLLELDSYEVNSVLIYLETLKNHRK</sequence>
<keyword evidence="2" id="KW-1185">Reference proteome</keyword>
<dbReference type="KEGG" id="hau:Haur_1398"/>
<dbReference type="HOGENOM" id="CLU_160607_0_0_0"/>
<dbReference type="STRING" id="316274.Haur_1398"/>
<name>A9B2J8_HERA2</name>
<proteinExistence type="predicted"/>
<organism evidence="1 2">
    <name type="scientific">Herpetosiphon aurantiacus (strain ATCC 23779 / DSM 785 / 114-95)</name>
    <dbReference type="NCBI Taxonomy" id="316274"/>
    <lineage>
        <taxon>Bacteria</taxon>
        <taxon>Bacillati</taxon>
        <taxon>Chloroflexota</taxon>
        <taxon>Chloroflexia</taxon>
        <taxon>Herpetosiphonales</taxon>
        <taxon>Herpetosiphonaceae</taxon>
        <taxon>Herpetosiphon</taxon>
    </lineage>
</organism>